<reference evidence="3" key="1">
    <citation type="journal article" date="2020" name="mSystems">
        <title>Genome- and Community-Level Interaction Insights into Carbon Utilization and Element Cycling Functions of Hydrothermarchaeota in Hydrothermal Sediment.</title>
        <authorList>
            <person name="Zhou Z."/>
            <person name="Liu Y."/>
            <person name="Xu W."/>
            <person name="Pan J."/>
            <person name="Luo Z.H."/>
            <person name="Li M."/>
        </authorList>
    </citation>
    <scope>NUCLEOTIDE SEQUENCE [LARGE SCALE GENOMIC DNA]</scope>
    <source>
        <strain evidence="3">HyVt-233</strain>
    </source>
</reference>
<comment type="caution">
    <text evidence="3">The sequence shown here is derived from an EMBL/GenBank/DDBJ whole genome shotgun (WGS) entry which is preliminary data.</text>
</comment>
<dbReference type="InterPro" id="IPR037185">
    <property type="entry name" value="EmrE-like"/>
</dbReference>
<dbReference type="SUPFAM" id="SSF103481">
    <property type="entry name" value="Multidrug resistance efflux transporter EmrE"/>
    <property type="match status" value="2"/>
</dbReference>
<feature type="domain" description="EamA" evidence="2">
    <location>
        <begin position="9"/>
        <end position="139"/>
    </location>
</feature>
<feature type="domain" description="EamA" evidence="2">
    <location>
        <begin position="158"/>
        <end position="288"/>
    </location>
</feature>
<keyword evidence="1" id="KW-0472">Membrane</keyword>
<gene>
    <name evidence="3" type="ORF">ENG63_01600</name>
</gene>
<keyword evidence="1" id="KW-1133">Transmembrane helix</keyword>
<keyword evidence="1" id="KW-0812">Transmembrane</keyword>
<evidence type="ECO:0000256" key="1">
    <source>
        <dbReference type="SAM" id="Phobius"/>
    </source>
</evidence>
<dbReference type="Pfam" id="PF00892">
    <property type="entry name" value="EamA"/>
    <property type="match status" value="2"/>
</dbReference>
<feature type="transmembrane region" description="Helical" evidence="1">
    <location>
        <begin position="96"/>
        <end position="116"/>
    </location>
</feature>
<name>A0A7C0Y1X0_DESA2</name>
<feature type="transmembrane region" description="Helical" evidence="1">
    <location>
        <begin position="68"/>
        <end position="89"/>
    </location>
</feature>
<dbReference type="PANTHER" id="PTHR22911:SF137">
    <property type="entry name" value="SOLUTE CARRIER FAMILY 35 MEMBER G2-RELATED"/>
    <property type="match status" value="1"/>
</dbReference>
<proteinExistence type="predicted"/>
<dbReference type="GO" id="GO:0016020">
    <property type="term" value="C:membrane"/>
    <property type="evidence" value="ECO:0007669"/>
    <property type="project" value="InterPro"/>
</dbReference>
<dbReference type="EMBL" id="DRBS01000064">
    <property type="protein sequence ID" value="HDD43546.1"/>
    <property type="molecule type" value="Genomic_DNA"/>
</dbReference>
<protein>
    <submittedName>
        <fullName evidence="3">DMT family transporter</fullName>
    </submittedName>
</protein>
<feature type="transmembrane region" description="Helical" evidence="1">
    <location>
        <begin position="270"/>
        <end position="290"/>
    </location>
</feature>
<feature type="transmembrane region" description="Helical" evidence="1">
    <location>
        <begin position="183"/>
        <end position="204"/>
    </location>
</feature>
<evidence type="ECO:0000313" key="3">
    <source>
        <dbReference type="EMBL" id="HDD43546.1"/>
    </source>
</evidence>
<evidence type="ECO:0000259" key="2">
    <source>
        <dbReference type="Pfam" id="PF00892"/>
    </source>
</evidence>
<feature type="transmembrane region" description="Helical" evidence="1">
    <location>
        <begin position="243"/>
        <end position="263"/>
    </location>
</feature>
<feature type="transmembrane region" description="Helical" evidence="1">
    <location>
        <begin position="122"/>
        <end position="140"/>
    </location>
</feature>
<accession>A0A7C0Y1X0</accession>
<feature type="transmembrane region" description="Helical" evidence="1">
    <location>
        <begin position="6"/>
        <end position="23"/>
    </location>
</feature>
<feature type="transmembrane region" description="Helical" evidence="1">
    <location>
        <begin position="161"/>
        <end position="177"/>
    </location>
</feature>
<sequence length="291" mass="33693">MVENKNMNWFFWSLLSALSLATADFITKKYLKFLSPWEMSTVRIIYALPFLLPFLFFLSWPLLNKKFWLTLLFLYPLEILALFLYMAAIKISPLSLTLPFLSFTPIFLILTGWFILKEMPNFVGIMGILAIAIGSYLLYLPPQFFNLKESFRLFWEEKGSFLMLLVSAIYAITSALGKKAILYSNALFFGPFYYIGLSLFFLPFFFKRRIFKKKTILIPSCMIGFFTALMIVSHVIAISQIKAVYMISIKRLAPLFGVIYGGIFLKEEKFFLRFLATGLMCLGAIIIYIWG</sequence>
<feature type="transmembrane region" description="Helical" evidence="1">
    <location>
        <begin position="216"/>
        <end position="237"/>
    </location>
</feature>
<dbReference type="AlphaFoldDB" id="A0A7C0Y1X0"/>
<feature type="transmembrane region" description="Helical" evidence="1">
    <location>
        <begin position="44"/>
        <end position="62"/>
    </location>
</feature>
<dbReference type="InterPro" id="IPR000620">
    <property type="entry name" value="EamA_dom"/>
</dbReference>
<organism evidence="3">
    <name type="scientific">Desulfofervidus auxilii</name>
    <dbReference type="NCBI Taxonomy" id="1621989"/>
    <lineage>
        <taxon>Bacteria</taxon>
        <taxon>Pseudomonadati</taxon>
        <taxon>Thermodesulfobacteriota</taxon>
        <taxon>Candidatus Desulfofervidia</taxon>
        <taxon>Candidatus Desulfofervidales</taxon>
        <taxon>Candidatus Desulfofervidaceae</taxon>
        <taxon>Candidatus Desulfofervidus</taxon>
    </lineage>
</organism>
<dbReference type="PANTHER" id="PTHR22911">
    <property type="entry name" value="ACYL-MALONYL CONDENSING ENZYME-RELATED"/>
    <property type="match status" value="1"/>
</dbReference>
<dbReference type="Proteomes" id="UP000886289">
    <property type="component" value="Unassembled WGS sequence"/>
</dbReference>